<evidence type="ECO:0000256" key="6">
    <source>
        <dbReference type="ARBA" id="ARBA00022525"/>
    </source>
</evidence>
<dbReference type="InterPro" id="IPR003172">
    <property type="entry name" value="ML_dom"/>
</dbReference>
<keyword evidence="5" id="KW-0813">Transport</keyword>
<evidence type="ECO:0000256" key="3">
    <source>
        <dbReference type="ARBA" id="ARBA00006370"/>
    </source>
</evidence>
<dbReference type="InterPro" id="IPR039670">
    <property type="entry name" value="NPC2-like"/>
</dbReference>
<dbReference type="EMBL" id="JARQWQ010000026">
    <property type="protein sequence ID" value="KAK2563074.1"/>
    <property type="molecule type" value="Genomic_DNA"/>
</dbReference>
<comment type="similarity">
    <text evidence="3">Belongs to the NPC2 family.</text>
</comment>
<proteinExistence type="inferred from homology"/>
<reference evidence="11" key="1">
    <citation type="journal article" date="2023" name="G3 (Bethesda)">
        <title>Whole genome assembly and annotation of the endangered Caribbean coral Acropora cervicornis.</title>
        <authorList>
            <person name="Selwyn J.D."/>
            <person name="Vollmer S.V."/>
        </authorList>
    </citation>
    <scope>NUCLEOTIDE SEQUENCE</scope>
    <source>
        <strain evidence="11">K2</strain>
    </source>
</reference>
<dbReference type="SMART" id="SM00737">
    <property type="entry name" value="ML"/>
    <property type="match status" value="1"/>
</dbReference>
<evidence type="ECO:0000259" key="10">
    <source>
        <dbReference type="SMART" id="SM00737"/>
    </source>
</evidence>
<keyword evidence="6" id="KW-0964">Secreted</keyword>
<dbReference type="PANTHER" id="PTHR11306:SF0">
    <property type="entry name" value="PHOSPHATIDYLGLYCEROL_PHOSPHATIDYLINOSITOL TRANSFER PROTEIN"/>
    <property type="match status" value="1"/>
</dbReference>
<comment type="subunit">
    <text evidence="4">Monomer.</text>
</comment>
<evidence type="ECO:0000256" key="8">
    <source>
        <dbReference type="ARBA" id="ARBA00023055"/>
    </source>
</evidence>
<dbReference type="GO" id="GO:0005576">
    <property type="term" value="C:extracellular region"/>
    <property type="evidence" value="ECO:0007669"/>
    <property type="project" value="UniProtKB-SubCell"/>
</dbReference>
<dbReference type="AlphaFoldDB" id="A0AAD9V6J5"/>
<evidence type="ECO:0000313" key="12">
    <source>
        <dbReference type="Proteomes" id="UP001249851"/>
    </source>
</evidence>
<dbReference type="SUPFAM" id="SSF81296">
    <property type="entry name" value="E set domains"/>
    <property type="match status" value="1"/>
</dbReference>
<evidence type="ECO:0000256" key="5">
    <source>
        <dbReference type="ARBA" id="ARBA00022448"/>
    </source>
</evidence>
<evidence type="ECO:0000256" key="2">
    <source>
        <dbReference type="ARBA" id="ARBA00004613"/>
    </source>
</evidence>
<evidence type="ECO:0000256" key="7">
    <source>
        <dbReference type="ARBA" id="ARBA00022729"/>
    </source>
</evidence>
<dbReference type="GO" id="GO:0015918">
    <property type="term" value="P:sterol transport"/>
    <property type="evidence" value="ECO:0007669"/>
    <property type="project" value="InterPro"/>
</dbReference>
<dbReference type="PANTHER" id="PTHR11306">
    <property type="entry name" value="NIEMANN PICK TYPE C2 PROTEIN NPC2-RELATED"/>
    <property type="match status" value="1"/>
</dbReference>
<evidence type="ECO:0000256" key="4">
    <source>
        <dbReference type="ARBA" id="ARBA00011245"/>
    </source>
</evidence>
<evidence type="ECO:0000256" key="1">
    <source>
        <dbReference type="ARBA" id="ARBA00002053"/>
    </source>
</evidence>
<dbReference type="GO" id="GO:0032934">
    <property type="term" value="F:sterol binding"/>
    <property type="evidence" value="ECO:0007669"/>
    <property type="project" value="InterPro"/>
</dbReference>
<dbReference type="Pfam" id="PF02221">
    <property type="entry name" value="E1_DerP2_DerF2"/>
    <property type="match status" value="1"/>
</dbReference>
<keyword evidence="8" id="KW-0445">Lipid transport</keyword>
<protein>
    <submittedName>
        <fullName evidence="11">NPC intracellular cholesterol transporter 2</fullName>
    </submittedName>
</protein>
<feature type="domain" description="MD-2-related lipid-recognition" evidence="10">
    <location>
        <begin position="28"/>
        <end position="150"/>
    </location>
</feature>
<dbReference type="InterPro" id="IPR014756">
    <property type="entry name" value="Ig_E-set"/>
</dbReference>
<dbReference type="FunFam" id="2.60.40.770:FF:000001">
    <property type="entry name" value="NPC intracellular cholesterol transporter 2"/>
    <property type="match status" value="1"/>
</dbReference>
<comment type="caution">
    <text evidence="11">The sequence shown here is derived from an EMBL/GenBank/DDBJ whole genome shotgun (WGS) entry which is preliminary data.</text>
</comment>
<evidence type="ECO:0000313" key="11">
    <source>
        <dbReference type="EMBL" id="KAK2563074.1"/>
    </source>
</evidence>
<dbReference type="Proteomes" id="UP001249851">
    <property type="component" value="Unassembled WGS sequence"/>
</dbReference>
<comment type="subcellular location">
    <subcellularLocation>
        <location evidence="2">Secreted</location>
    </subcellularLocation>
</comment>
<accession>A0AAD9V6J5</accession>
<sequence>MAKLVSFIIIAYLLIISTEEILSREVPFTKCASPFGQLSSVDVTPCDSNPCVFESGTNETIAITFTPNEVLSKGDIHLYVTKWGIRKKLPLKNPHLCEGYGLKCPLKKGIPVKLSITGQIPQRAPSGTYEVEAELIDQNGGTVVCGIITVEIA</sequence>
<keyword evidence="7 9" id="KW-0732">Signal</keyword>
<dbReference type="Gene3D" id="2.60.40.770">
    <property type="match status" value="1"/>
</dbReference>
<comment type="function">
    <text evidence="1">Catalyzes the intermembrane transfer of phosphatidylglycerol and phosphatidylinositol.</text>
</comment>
<feature type="signal peptide" evidence="9">
    <location>
        <begin position="1"/>
        <end position="23"/>
    </location>
</feature>
<name>A0AAD9V6J5_ACRCE</name>
<gene>
    <name evidence="11" type="ORF">P5673_013408</name>
</gene>
<evidence type="ECO:0000256" key="9">
    <source>
        <dbReference type="SAM" id="SignalP"/>
    </source>
</evidence>
<reference evidence="11" key="2">
    <citation type="journal article" date="2023" name="Science">
        <title>Genomic signatures of disease resistance in endangered staghorn corals.</title>
        <authorList>
            <person name="Vollmer S.V."/>
            <person name="Selwyn J.D."/>
            <person name="Despard B.A."/>
            <person name="Roesel C.L."/>
        </authorList>
    </citation>
    <scope>NUCLEOTIDE SEQUENCE</scope>
    <source>
        <strain evidence="11">K2</strain>
    </source>
</reference>
<organism evidence="11 12">
    <name type="scientific">Acropora cervicornis</name>
    <name type="common">Staghorn coral</name>
    <dbReference type="NCBI Taxonomy" id="6130"/>
    <lineage>
        <taxon>Eukaryota</taxon>
        <taxon>Metazoa</taxon>
        <taxon>Cnidaria</taxon>
        <taxon>Anthozoa</taxon>
        <taxon>Hexacorallia</taxon>
        <taxon>Scleractinia</taxon>
        <taxon>Astrocoeniina</taxon>
        <taxon>Acroporidae</taxon>
        <taxon>Acropora</taxon>
    </lineage>
</organism>
<feature type="chain" id="PRO_5042098259" evidence="9">
    <location>
        <begin position="24"/>
        <end position="153"/>
    </location>
</feature>
<keyword evidence="12" id="KW-1185">Reference proteome</keyword>